<gene>
    <name evidence="1" type="primary">65</name>
    <name evidence="1" type="ORF">SEA_YVONNETASTIC_65</name>
</gene>
<reference evidence="2" key="1">
    <citation type="submission" date="2016-03" db="EMBL/GenBank/DDBJ databases">
        <authorList>
            <person name="Ploux O."/>
        </authorList>
    </citation>
    <scope>NUCLEOTIDE SEQUENCE [LARGE SCALE GENOMIC DNA]</scope>
</reference>
<evidence type="ECO:0000313" key="1">
    <source>
        <dbReference type="EMBL" id="AMS02609.1"/>
    </source>
</evidence>
<keyword evidence="2" id="KW-1185">Reference proteome</keyword>
<dbReference type="RefSeq" id="YP_009301119.1">
    <property type="nucleotide sequence ID" value="NC_031230.1"/>
</dbReference>
<name>A0A142K926_9CAUD</name>
<dbReference type="EMBL" id="KU963248">
    <property type="protein sequence ID" value="AMS02609.1"/>
    <property type="molecule type" value="Genomic_DNA"/>
</dbReference>
<protein>
    <submittedName>
        <fullName evidence="1">Uncharacterized protein</fullName>
    </submittedName>
</protein>
<accession>A0A142K926</accession>
<sequence>MQKDARYYAALALAGWASSLAQSKSLRDLDKEPWKWDEIVEFAEEQVDNLIEEVGQFRSDIA</sequence>
<evidence type="ECO:0000313" key="2">
    <source>
        <dbReference type="Proteomes" id="UP000201371"/>
    </source>
</evidence>
<dbReference type="GeneID" id="29125027"/>
<proteinExistence type="predicted"/>
<dbReference type="Proteomes" id="UP000201371">
    <property type="component" value="Segment"/>
</dbReference>
<organism evidence="1 2">
    <name type="scientific">Gordonia phage Yvonnetastic</name>
    <dbReference type="NCBI Taxonomy" id="1821566"/>
    <lineage>
        <taxon>Viruses</taxon>
        <taxon>Duplodnaviria</taxon>
        <taxon>Heunggongvirae</taxon>
        <taxon>Uroviricota</taxon>
        <taxon>Caudoviricetes</taxon>
        <taxon>Yvonnevirus</taxon>
        <taxon>Yvonnevirus yvonnetastic</taxon>
        <taxon>Gordonia virus Yvonnetastic</taxon>
    </lineage>
</organism>
<dbReference type="KEGG" id="vg:29125027"/>